<reference evidence="5 7" key="1">
    <citation type="submission" date="2015-01" db="EMBL/GenBank/DDBJ databases">
        <title>Genome sequences of high lactate-tolerant strain Salinicoccus roseus W12 with industrial interest.</title>
        <authorList>
            <person name="Wang H."/>
            <person name="Yu B."/>
        </authorList>
    </citation>
    <scope>NUCLEOTIDE SEQUENCE [LARGE SCALE GENOMIC DNA]</scope>
    <source>
        <strain evidence="5 7">W12</strain>
    </source>
</reference>
<dbReference type="Gene3D" id="3.40.50.2000">
    <property type="entry name" value="Glycogen Phosphorylase B"/>
    <property type="match status" value="2"/>
</dbReference>
<dbReference type="Pfam" id="PF00534">
    <property type="entry name" value="Glycos_transf_1"/>
    <property type="match status" value="1"/>
</dbReference>
<dbReference type="EC" id="2.4.-.-" evidence="6"/>
<dbReference type="STRING" id="45670.SN16_01935"/>
<evidence type="ECO:0000256" key="1">
    <source>
        <dbReference type="ARBA" id="ARBA00022676"/>
    </source>
</evidence>
<keyword evidence="1 6" id="KW-0328">Glycosyltransferase</keyword>
<comment type="caution">
    <text evidence="5">The sequence shown here is derived from an EMBL/GenBank/DDBJ whole genome shotgun (WGS) entry which is preliminary data.</text>
</comment>
<proteinExistence type="predicted"/>
<dbReference type="AlphaFoldDB" id="A0A0C2DNA5"/>
<dbReference type="Proteomes" id="UP000031546">
    <property type="component" value="Unassembled WGS sequence"/>
</dbReference>
<reference evidence="6" key="2">
    <citation type="submission" date="2020-04" db="EMBL/GenBank/DDBJ databases">
        <authorList>
            <person name="Tanveer F."/>
            <person name="Xie Y."/>
            <person name="Shinwari Z.K."/>
        </authorList>
    </citation>
    <scope>NUCLEOTIDE SEQUENCE</scope>
    <source>
        <strain evidence="6">MOSEL-ME25</strain>
    </source>
</reference>
<dbReference type="PANTHER" id="PTHR12526:SF629">
    <property type="entry name" value="TEICHURONIC ACID BIOSYNTHESIS GLYCOSYLTRANSFERASE TUAH-RELATED"/>
    <property type="match status" value="1"/>
</dbReference>
<dbReference type="GeneID" id="77844298"/>
<dbReference type="InterPro" id="IPR001296">
    <property type="entry name" value="Glyco_trans_1"/>
</dbReference>
<dbReference type="GO" id="GO:0016757">
    <property type="term" value="F:glycosyltransferase activity"/>
    <property type="evidence" value="ECO:0007669"/>
    <property type="project" value="UniProtKB-KW"/>
</dbReference>
<accession>A0A0C2DNA5</accession>
<dbReference type="PANTHER" id="PTHR12526">
    <property type="entry name" value="GLYCOSYLTRANSFERASE"/>
    <property type="match status" value="1"/>
</dbReference>
<dbReference type="Pfam" id="PF13439">
    <property type="entry name" value="Glyco_transf_4"/>
    <property type="match status" value="1"/>
</dbReference>
<dbReference type="OrthoDB" id="9813214at2"/>
<gene>
    <name evidence="6" type="ORF">F7P68_0003235</name>
    <name evidence="5" type="ORF">SN16_01935</name>
</gene>
<dbReference type="Proteomes" id="UP000527860">
    <property type="component" value="Unassembled WGS sequence"/>
</dbReference>
<feature type="domain" description="Glycosyl transferase family 1" evidence="3">
    <location>
        <begin position="199"/>
        <end position="366"/>
    </location>
</feature>
<protein>
    <submittedName>
        <fullName evidence="6">Glycosyltransferase</fullName>
        <ecNumber evidence="6">2.4.-.-</ecNumber>
    </submittedName>
</protein>
<keyword evidence="2 6" id="KW-0808">Transferase</keyword>
<evidence type="ECO:0000259" key="4">
    <source>
        <dbReference type="Pfam" id="PF13439"/>
    </source>
</evidence>
<organism evidence="5 7">
    <name type="scientific">Salinicoccus roseus</name>
    <dbReference type="NCBI Taxonomy" id="45670"/>
    <lineage>
        <taxon>Bacteria</taxon>
        <taxon>Bacillati</taxon>
        <taxon>Bacillota</taxon>
        <taxon>Bacilli</taxon>
        <taxon>Bacillales</taxon>
        <taxon>Staphylococcaceae</taxon>
        <taxon>Salinicoccus</taxon>
    </lineage>
</organism>
<reference evidence="6" key="3">
    <citation type="submission" date="2022-12" db="EMBL/GenBank/DDBJ databases">
        <title>Genome analysis and biological profiling of marine Salinicoccus roseus MOSEL-ME25.</title>
        <authorList>
            <person name="Mirza F.T."/>
            <person name="Xie Y."/>
            <person name="Shinwari Z.K."/>
        </authorList>
    </citation>
    <scope>NUCLEOTIDE SEQUENCE</scope>
    <source>
        <strain evidence="6">MOSEL-ME25</strain>
    </source>
</reference>
<dbReference type="EMBL" id="JABEVU030000001">
    <property type="protein sequence ID" value="MDB0579531.1"/>
    <property type="molecule type" value="Genomic_DNA"/>
</dbReference>
<feature type="domain" description="Glycosyltransferase subfamily 4-like N-terminal" evidence="4">
    <location>
        <begin position="18"/>
        <end position="183"/>
    </location>
</feature>
<dbReference type="RefSeq" id="WP_040104927.1">
    <property type="nucleotide sequence ID" value="NZ_JABEVU030000001.1"/>
</dbReference>
<dbReference type="EMBL" id="JXII01000002">
    <property type="protein sequence ID" value="KIH71463.1"/>
    <property type="molecule type" value="Genomic_DNA"/>
</dbReference>
<evidence type="ECO:0000313" key="8">
    <source>
        <dbReference type="Proteomes" id="UP000527860"/>
    </source>
</evidence>
<dbReference type="InterPro" id="IPR028098">
    <property type="entry name" value="Glyco_trans_4-like_N"/>
</dbReference>
<name>A0A0C2DNA5_9STAP</name>
<evidence type="ECO:0000313" key="7">
    <source>
        <dbReference type="Proteomes" id="UP000031546"/>
    </source>
</evidence>
<evidence type="ECO:0000256" key="2">
    <source>
        <dbReference type="ARBA" id="ARBA00022679"/>
    </source>
</evidence>
<evidence type="ECO:0000313" key="6">
    <source>
        <dbReference type="EMBL" id="MDB0579531.1"/>
    </source>
</evidence>
<keyword evidence="8" id="KW-1185">Reference proteome</keyword>
<evidence type="ECO:0000313" key="5">
    <source>
        <dbReference type="EMBL" id="KIH71463.1"/>
    </source>
</evidence>
<dbReference type="SUPFAM" id="SSF53756">
    <property type="entry name" value="UDP-Glycosyltransferase/glycogen phosphorylase"/>
    <property type="match status" value="1"/>
</dbReference>
<evidence type="ECO:0000259" key="3">
    <source>
        <dbReference type="Pfam" id="PF00534"/>
    </source>
</evidence>
<sequence length="389" mass="45614">MKKVTMFVWNNFVNDARVLREATALTEAGYEVTVIAKKEMDELHLPSSETVAPNVYVNRPLKMELPKIIQRKMKSTILSKHLPNMLEMFKMMMLGRSSNADIYHAHDLNTLIQGIYSAKLRLDRKPLIYDSHEVQTSRTHYSFNKIYRIEKFLLKFTDHVIVENDTRADYHRRIYRKRPTPVHNYSEFYDIEKVEEFPIRREYDIAPDEKVVLYQGGMQEGRGLFKLLDAFKDIEGARLIMLGDGKERLNLIEHHKALGIEDKVIFIDRVPYKELRRYTKAADIGIQFLENTNFNHYSASSNKLFEYIMAHVPVIGSKLPEIEAVIEGEEVGLTVEPESTIQLKAAIEQLVGDDALRERFRENTKQAKLKYNWNEEKDVLKKVYRRIDR</sequence>